<dbReference type="GO" id="GO:0005524">
    <property type="term" value="F:ATP binding"/>
    <property type="evidence" value="ECO:0007669"/>
    <property type="project" value="UniProtKB-KW"/>
</dbReference>
<feature type="non-terminal residue" evidence="3">
    <location>
        <position position="72"/>
    </location>
</feature>
<dbReference type="InterPro" id="IPR027417">
    <property type="entry name" value="P-loop_NTPase"/>
</dbReference>
<dbReference type="InParanoid" id="A0A0D0D825"/>
<reference evidence="4" key="2">
    <citation type="submission" date="2015-01" db="EMBL/GenBank/DDBJ databases">
        <title>Evolutionary Origins and Diversification of the Mycorrhizal Mutualists.</title>
        <authorList>
            <consortium name="DOE Joint Genome Institute"/>
            <consortium name="Mycorrhizal Genomics Consortium"/>
            <person name="Kohler A."/>
            <person name="Kuo A."/>
            <person name="Nagy L.G."/>
            <person name="Floudas D."/>
            <person name="Copeland A."/>
            <person name="Barry K.W."/>
            <person name="Cichocki N."/>
            <person name="Veneault-Fourrey C."/>
            <person name="LaButti K."/>
            <person name="Lindquist E.A."/>
            <person name="Lipzen A."/>
            <person name="Lundell T."/>
            <person name="Morin E."/>
            <person name="Murat C."/>
            <person name="Riley R."/>
            <person name="Ohm R."/>
            <person name="Sun H."/>
            <person name="Tunlid A."/>
            <person name="Henrissat B."/>
            <person name="Grigoriev I.V."/>
            <person name="Hibbett D.S."/>
            <person name="Martin F."/>
        </authorList>
    </citation>
    <scope>NUCLEOTIDE SEQUENCE [LARGE SCALE GENOMIC DNA]</scope>
    <source>
        <strain evidence="4">Ve08.2h10</strain>
    </source>
</reference>
<keyword evidence="4" id="KW-1185">Reference proteome</keyword>
<evidence type="ECO:0000256" key="2">
    <source>
        <dbReference type="ARBA" id="ARBA00022840"/>
    </source>
</evidence>
<evidence type="ECO:0000256" key="1">
    <source>
        <dbReference type="ARBA" id="ARBA00022741"/>
    </source>
</evidence>
<dbReference type="GO" id="GO:0042626">
    <property type="term" value="F:ATPase-coupled transmembrane transporter activity"/>
    <property type="evidence" value="ECO:0007669"/>
    <property type="project" value="TreeGrafter"/>
</dbReference>
<name>A0A0D0D825_9AGAM</name>
<dbReference type="EMBL" id="KN825214">
    <property type="protein sequence ID" value="KIK93097.1"/>
    <property type="molecule type" value="Genomic_DNA"/>
</dbReference>
<dbReference type="AlphaFoldDB" id="A0A0D0D825"/>
<keyword evidence="1" id="KW-0547">Nucleotide-binding</keyword>
<sequence length="72" mass="8225">QGQHQLIMMAQALLRRSSIIVFDMDAKIQAMIQEEFNNLLLLTVVHRLNTVIHYDHLIVLVKGEVSVDVDKA</sequence>
<dbReference type="PANTHER" id="PTHR24223">
    <property type="entry name" value="ATP-BINDING CASSETTE SUB-FAMILY C"/>
    <property type="match status" value="1"/>
</dbReference>
<accession>A0A0D0D825</accession>
<keyword evidence="2" id="KW-0067">ATP-binding</keyword>
<evidence type="ECO:0000313" key="4">
    <source>
        <dbReference type="Proteomes" id="UP000054538"/>
    </source>
</evidence>
<dbReference type="STRING" id="930991.A0A0D0D825"/>
<reference evidence="3 4" key="1">
    <citation type="submission" date="2014-04" db="EMBL/GenBank/DDBJ databases">
        <authorList>
            <consortium name="DOE Joint Genome Institute"/>
            <person name="Kuo A."/>
            <person name="Kohler A."/>
            <person name="Jargeat P."/>
            <person name="Nagy L.G."/>
            <person name="Floudas D."/>
            <person name="Copeland A."/>
            <person name="Barry K.W."/>
            <person name="Cichocki N."/>
            <person name="Veneault-Fourrey C."/>
            <person name="LaButti K."/>
            <person name="Lindquist E.A."/>
            <person name="Lipzen A."/>
            <person name="Lundell T."/>
            <person name="Morin E."/>
            <person name="Murat C."/>
            <person name="Sun H."/>
            <person name="Tunlid A."/>
            <person name="Henrissat B."/>
            <person name="Grigoriev I.V."/>
            <person name="Hibbett D.S."/>
            <person name="Martin F."/>
            <person name="Nordberg H.P."/>
            <person name="Cantor M.N."/>
            <person name="Hua S.X."/>
        </authorList>
    </citation>
    <scope>NUCLEOTIDE SEQUENCE [LARGE SCALE GENOMIC DNA]</scope>
    <source>
        <strain evidence="3 4">Ve08.2h10</strain>
    </source>
</reference>
<dbReference type="HOGENOM" id="CLU_2729234_0_0_1"/>
<protein>
    <recommendedName>
        <fullName evidence="5">ABC transporter domain-containing protein</fullName>
    </recommendedName>
</protein>
<dbReference type="PANTHER" id="PTHR24223:SF415">
    <property type="entry name" value="FI20190P1"/>
    <property type="match status" value="1"/>
</dbReference>
<dbReference type="OrthoDB" id="6500128at2759"/>
<dbReference type="Proteomes" id="UP000054538">
    <property type="component" value="Unassembled WGS sequence"/>
</dbReference>
<dbReference type="SUPFAM" id="SSF52540">
    <property type="entry name" value="P-loop containing nucleoside triphosphate hydrolases"/>
    <property type="match status" value="1"/>
</dbReference>
<gene>
    <name evidence="3" type="ORF">PAXRUDRAFT_145818</name>
</gene>
<evidence type="ECO:0000313" key="3">
    <source>
        <dbReference type="EMBL" id="KIK93097.1"/>
    </source>
</evidence>
<dbReference type="Gene3D" id="3.40.50.300">
    <property type="entry name" value="P-loop containing nucleotide triphosphate hydrolases"/>
    <property type="match status" value="1"/>
</dbReference>
<organism evidence="3 4">
    <name type="scientific">Paxillus rubicundulus Ve08.2h10</name>
    <dbReference type="NCBI Taxonomy" id="930991"/>
    <lineage>
        <taxon>Eukaryota</taxon>
        <taxon>Fungi</taxon>
        <taxon>Dikarya</taxon>
        <taxon>Basidiomycota</taxon>
        <taxon>Agaricomycotina</taxon>
        <taxon>Agaricomycetes</taxon>
        <taxon>Agaricomycetidae</taxon>
        <taxon>Boletales</taxon>
        <taxon>Paxilineae</taxon>
        <taxon>Paxillaceae</taxon>
        <taxon>Paxillus</taxon>
    </lineage>
</organism>
<proteinExistence type="predicted"/>
<dbReference type="InterPro" id="IPR050173">
    <property type="entry name" value="ABC_transporter_C-like"/>
</dbReference>
<evidence type="ECO:0008006" key="5">
    <source>
        <dbReference type="Google" id="ProtNLM"/>
    </source>
</evidence>
<dbReference type="GO" id="GO:0016020">
    <property type="term" value="C:membrane"/>
    <property type="evidence" value="ECO:0007669"/>
    <property type="project" value="TreeGrafter"/>
</dbReference>